<proteinExistence type="predicted"/>
<dbReference type="EMBL" id="KI925457">
    <property type="protein sequence ID" value="ETW82498.1"/>
    <property type="molecule type" value="Genomic_DNA"/>
</dbReference>
<evidence type="ECO:0000313" key="2">
    <source>
        <dbReference type="Proteomes" id="UP000030671"/>
    </source>
</evidence>
<dbReference type="GeneID" id="20670331"/>
<evidence type="ECO:0000313" key="1">
    <source>
        <dbReference type="EMBL" id="ETW82498.1"/>
    </source>
</evidence>
<organism evidence="1 2">
    <name type="scientific">Heterobasidion irregulare (strain TC 32-1)</name>
    <dbReference type="NCBI Taxonomy" id="747525"/>
    <lineage>
        <taxon>Eukaryota</taxon>
        <taxon>Fungi</taxon>
        <taxon>Dikarya</taxon>
        <taxon>Basidiomycota</taxon>
        <taxon>Agaricomycotina</taxon>
        <taxon>Agaricomycetes</taxon>
        <taxon>Russulales</taxon>
        <taxon>Bondarzewiaceae</taxon>
        <taxon>Heterobasidion</taxon>
        <taxon>Heterobasidion annosum species complex</taxon>
    </lineage>
</organism>
<accession>W4K9P0</accession>
<dbReference type="HOGENOM" id="CLU_190859_0_0_1"/>
<dbReference type="RefSeq" id="XP_009544857.1">
    <property type="nucleotide sequence ID" value="XM_009546562.1"/>
</dbReference>
<gene>
    <name evidence="1" type="ORF">HETIRDRAFT_316450</name>
</gene>
<dbReference type="KEGG" id="hir:HETIRDRAFT_316450"/>
<keyword evidence="2" id="KW-1185">Reference proteome</keyword>
<sequence>MDLVFSEPHPVIVPSLMCGHSNCLCGHRLAAMSHITCLGAYVQCSSMCSMSSLGWPQLSHCVQCSYCGMFSQYCPTLCVLCRALYTN</sequence>
<dbReference type="InParanoid" id="W4K9P0"/>
<protein>
    <submittedName>
        <fullName evidence="1">Uncharacterized protein</fullName>
    </submittedName>
</protein>
<name>W4K9P0_HETIT</name>
<dbReference type="AlphaFoldDB" id="W4K9P0"/>
<dbReference type="Proteomes" id="UP000030671">
    <property type="component" value="Unassembled WGS sequence"/>
</dbReference>
<reference evidence="1 2" key="1">
    <citation type="journal article" date="2012" name="New Phytol.">
        <title>Insight into trade-off between wood decay and parasitism from the genome of a fungal forest pathogen.</title>
        <authorList>
            <person name="Olson A."/>
            <person name="Aerts A."/>
            <person name="Asiegbu F."/>
            <person name="Belbahri L."/>
            <person name="Bouzid O."/>
            <person name="Broberg A."/>
            <person name="Canback B."/>
            <person name="Coutinho P.M."/>
            <person name="Cullen D."/>
            <person name="Dalman K."/>
            <person name="Deflorio G."/>
            <person name="van Diepen L.T."/>
            <person name="Dunand C."/>
            <person name="Duplessis S."/>
            <person name="Durling M."/>
            <person name="Gonthier P."/>
            <person name="Grimwood J."/>
            <person name="Fossdal C.G."/>
            <person name="Hansson D."/>
            <person name="Henrissat B."/>
            <person name="Hietala A."/>
            <person name="Himmelstrand K."/>
            <person name="Hoffmeister D."/>
            <person name="Hogberg N."/>
            <person name="James T.Y."/>
            <person name="Karlsson M."/>
            <person name="Kohler A."/>
            <person name="Kues U."/>
            <person name="Lee Y.H."/>
            <person name="Lin Y.C."/>
            <person name="Lind M."/>
            <person name="Lindquist E."/>
            <person name="Lombard V."/>
            <person name="Lucas S."/>
            <person name="Lunden K."/>
            <person name="Morin E."/>
            <person name="Murat C."/>
            <person name="Park J."/>
            <person name="Raffaello T."/>
            <person name="Rouze P."/>
            <person name="Salamov A."/>
            <person name="Schmutz J."/>
            <person name="Solheim H."/>
            <person name="Stahlberg J."/>
            <person name="Velez H."/>
            <person name="de Vries R.P."/>
            <person name="Wiebenga A."/>
            <person name="Woodward S."/>
            <person name="Yakovlev I."/>
            <person name="Garbelotto M."/>
            <person name="Martin F."/>
            <person name="Grigoriev I.V."/>
            <person name="Stenlid J."/>
        </authorList>
    </citation>
    <scope>NUCLEOTIDE SEQUENCE [LARGE SCALE GENOMIC DNA]</scope>
    <source>
        <strain evidence="1 2">TC 32-1</strain>
    </source>
</reference>